<organism evidence="2 3">
    <name type="scientific">Bacillus thuringiensis</name>
    <dbReference type="NCBI Taxonomy" id="1428"/>
    <lineage>
        <taxon>Bacteria</taxon>
        <taxon>Bacillati</taxon>
        <taxon>Bacillota</taxon>
        <taxon>Bacilli</taxon>
        <taxon>Bacillales</taxon>
        <taxon>Bacillaceae</taxon>
        <taxon>Bacillus</taxon>
        <taxon>Bacillus cereus group</taxon>
    </lineage>
</organism>
<dbReference type="InterPro" id="IPR010985">
    <property type="entry name" value="Ribbon_hlx_hlx"/>
</dbReference>
<dbReference type="RefSeq" id="WP_065487058.1">
    <property type="nucleotide sequence ID" value="NZ_CP015356.1"/>
</dbReference>
<dbReference type="AlphaFoldDB" id="A0A9W3SK69"/>
<dbReference type="SUPFAM" id="SSF47598">
    <property type="entry name" value="Ribbon-helix-helix"/>
    <property type="match status" value="1"/>
</dbReference>
<geneLocation type="plasmid" evidence="2 3">
    <name>p101287</name>
</geneLocation>
<evidence type="ECO:0000256" key="1">
    <source>
        <dbReference type="SAM" id="MobiDB-lite"/>
    </source>
</evidence>
<keyword evidence="2" id="KW-0614">Plasmid</keyword>
<accession>A0A9W3SK69</accession>
<sequence>MTKNIDDIDTGAYKPKRKNPLLDAANEPATGGKQNESNKEKYATIRIYPDDHKLLKDLAYHEERKMVEIVNDSVNYYNEFYQLAKNLGISTDGAIKMALDQLKNK</sequence>
<reference evidence="2 3" key="1">
    <citation type="submission" date="2016-04" db="EMBL/GenBank/DDBJ databases">
        <title>High quality genome of the nematocidal Bacillus thuringiensis MYBT18246.</title>
        <authorList>
            <person name="Hollensteiner J."/>
            <person name="Poehlein A."/>
            <person name="Sproeer C."/>
            <person name="Bunk B."/>
            <person name="Rosenstiel P."/>
            <person name="Schulenburg H."/>
            <person name="Liesegang H."/>
        </authorList>
    </citation>
    <scope>NUCLEOTIDE SEQUENCE [LARGE SCALE GENOMIC DNA]</scope>
    <source>
        <strain evidence="2 3">MYBT18246</strain>
        <plasmid evidence="2 3">p101287</plasmid>
    </source>
</reference>
<name>A0A9W3SK69_BACTU</name>
<dbReference type="GO" id="GO:0006355">
    <property type="term" value="P:regulation of DNA-templated transcription"/>
    <property type="evidence" value="ECO:0007669"/>
    <property type="project" value="InterPro"/>
</dbReference>
<gene>
    <name evidence="2" type="ORF">BT246_70700</name>
</gene>
<feature type="region of interest" description="Disordered" evidence="1">
    <location>
        <begin position="1"/>
        <end position="41"/>
    </location>
</feature>
<evidence type="ECO:0000313" key="2">
    <source>
        <dbReference type="EMBL" id="ANS52360.1"/>
    </source>
</evidence>
<protein>
    <submittedName>
        <fullName evidence="2">Uncharacterized protein</fullName>
    </submittedName>
</protein>
<evidence type="ECO:0000313" key="3">
    <source>
        <dbReference type="Proteomes" id="UP000092743"/>
    </source>
</evidence>
<dbReference type="Proteomes" id="UP000092743">
    <property type="component" value="Plasmid p101287"/>
</dbReference>
<dbReference type="EMBL" id="CP015356">
    <property type="protein sequence ID" value="ANS52360.1"/>
    <property type="molecule type" value="Genomic_DNA"/>
</dbReference>
<proteinExistence type="predicted"/>